<dbReference type="SMART" id="SM00052">
    <property type="entry name" value="EAL"/>
    <property type="match status" value="1"/>
</dbReference>
<dbReference type="InterPro" id="IPR001633">
    <property type="entry name" value="EAL_dom"/>
</dbReference>
<dbReference type="InterPro" id="IPR035919">
    <property type="entry name" value="EAL_sf"/>
</dbReference>
<dbReference type="Gene3D" id="3.20.20.450">
    <property type="entry name" value="EAL domain"/>
    <property type="match status" value="1"/>
</dbReference>
<dbReference type="PROSITE" id="PS50883">
    <property type="entry name" value="EAL"/>
    <property type="match status" value="1"/>
</dbReference>
<dbReference type="RefSeq" id="WP_071314692.1">
    <property type="nucleotide sequence ID" value="NZ_MLQQ01000052.1"/>
</dbReference>
<evidence type="ECO:0000259" key="7">
    <source>
        <dbReference type="PROSITE" id="PS50883"/>
    </source>
</evidence>
<dbReference type="Gene3D" id="3.30.450.20">
    <property type="entry name" value="PAS domain"/>
    <property type="match status" value="1"/>
</dbReference>
<dbReference type="SUPFAM" id="SSF55073">
    <property type="entry name" value="Nucleotide cyclase"/>
    <property type="match status" value="1"/>
</dbReference>
<evidence type="ECO:0000256" key="2">
    <source>
        <dbReference type="ARBA" id="ARBA00022475"/>
    </source>
</evidence>
<dbReference type="OrthoDB" id="9759607at2"/>
<feature type="domain" description="EAL" evidence="7">
    <location>
        <begin position="444"/>
        <end position="697"/>
    </location>
</feature>
<dbReference type="EMBL" id="MLQQ01000052">
    <property type="protein sequence ID" value="OIJ08532.1"/>
    <property type="molecule type" value="Genomic_DNA"/>
</dbReference>
<dbReference type="Pfam" id="PF00990">
    <property type="entry name" value="GGDEF"/>
    <property type="match status" value="1"/>
</dbReference>
<feature type="transmembrane region" description="Helical" evidence="4">
    <location>
        <begin position="53"/>
        <end position="77"/>
    </location>
</feature>
<dbReference type="PANTHER" id="PTHR44757:SF2">
    <property type="entry name" value="BIOFILM ARCHITECTURE MAINTENANCE PROTEIN MBAA"/>
    <property type="match status" value="1"/>
</dbReference>
<sequence>MNKLRRMIPRFLIEKISSYSYPKKFFFGSLVIVAPILITTSVAFFYFSNNQMLQWFLILFSLGLLLVLYLFFGAVYISVMETIYEFQSAVQKWKRHNFKARVNIKTKDELNEIGIAFNEVASAFEEEIEEHKLVRYVSEQALRKNNQLVTAINSLDLGVFISEEVHQGIKMIYVNPGFEKTTGYSEEEVLGCDLSFLYGKKTSPTARRKLEEAIEYKRPISIEILNYHKSGRQFWNHLSITPVYNQNKEFVNYIGIMTDVTKQKLADQKIYELAYFDSLTKLSNLNFLKEYVNQQLNAGVQHYAILYIDIDRFKNLNSQLGHDIGDIVLQQYAVRIKETIKTSNGFLARATKDEFVAYIPYSGKKKFLNKLTDKIMSSINTSFQIEQYEFFLLTSIGISLYPDDHLQFEQLLQFAETAMNEAKSNGYKKVVYYERYMSQSYNEIHVLENELKFAISRNELQLVYQPKVSITTGEIVGAEALVRWEHPTMGTISPIKFIPTAETTGLIYSLGSWVLEESCKKRQEWVERGFVDLKISVNISALQFKEEYFIPIIDQVLNETRLDPSNLEIELTESALHDEQQAKKLLKILEGKKITVSIDDFGTGYSSLSYLQSLPIDTLKIDRSFIKDIETNDKSYKLLESIVSMAHSLNLNVIAEGVETKLQLLMLKEMGCNEIQGYFLSKPLYEAELLHFIKTYKRDKILDLYSKVGKGSV</sequence>
<dbReference type="InterPro" id="IPR043128">
    <property type="entry name" value="Rev_trsase/Diguanyl_cyclase"/>
</dbReference>
<dbReference type="InterPro" id="IPR035965">
    <property type="entry name" value="PAS-like_dom_sf"/>
</dbReference>
<keyword evidence="11" id="KW-1185">Reference proteome</keyword>
<dbReference type="SMART" id="SM00267">
    <property type="entry name" value="GGDEF"/>
    <property type="match status" value="1"/>
</dbReference>
<gene>
    <name evidence="10" type="ORF">BKP35_17595</name>
</gene>
<accession>A0A1S2L7S8</accession>
<dbReference type="SMART" id="SM00086">
    <property type="entry name" value="PAC"/>
    <property type="match status" value="1"/>
</dbReference>
<reference evidence="10 11" key="1">
    <citation type="submission" date="2016-10" db="EMBL/GenBank/DDBJ databases">
        <title>Draft genome sequences of four alkaliphilic bacteria belonging to the Anaerobacillus genus.</title>
        <authorList>
            <person name="Bassil N.M."/>
            <person name="Lloyd J.R."/>
        </authorList>
    </citation>
    <scope>NUCLEOTIDE SEQUENCE [LARGE SCALE GENOMIC DNA]</scope>
    <source>
        <strain evidence="10 11">DSM 15340</strain>
    </source>
</reference>
<keyword evidence="4" id="KW-1133">Transmembrane helix</keyword>
<evidence type="ECO:0000256" key="3">
    <source>
        <dbReference type="ARBA" id="ARBA00023136"/>
    </source>
</evidence>
<dbReference type="NCBIfam" id="TIGR00254">
    <property type="entry name" value="GGDEF"/>
    <property type="match status" value="1"/>
</dbReference>
<dbReference type="InterPro" id="IPR000160">
    <property type="entry name" value="GGDEF_dom"/>
</dbReference>
<dbReference type="AlphaFoldDB" id="A0A1S2L7S8"/>
<dbReference type="CDD" id="cd01949">
    <property type="entry name" value="GGDEF"/>
    <property type="match status" value="1"/>
</dbReference>
<dbReference type="GO" id="GO:0007165">
    <property type="term" value="P:signal transduction"/>
    <property type="evidence" value="ECO:0007669"/>
    <property type="project" value="InterPro"/>
</dbReference>
<dbReference type="FunFam" id="3.20.20.450:FF:000001">
    <property type="entry name" value="Cyclic di-GMP phosphodiesterase yahA"/>
    <property type="match status" value="1"/>
</dbReference>
<dbReference type="InterPro" id="IPR000700">
    <property type="entry name" value="PAS-assoc_C"/>
</dbReference>
<dbReference type="CDD" id="cd01948">
    <property type="entry name" value="EAL"/>
    <property type="match status" value="1"/>
</dbReference>
<dbReference type="PROSITE" id="PS50113">
    <property type="entry name" value="PAC"/>
    <property type="match status" value="1"/>
</dbReference>
<keyword evidence="4" id="KW-0812">Transmembrane</keyword>
<dbReference type="PROSITE" id="PS50887">
    <property type="entry name" value="GGDEF"/>
    <property type="match status" value="1"/>
</dbReference>
<dbReference type="Pfam" id="PF00563">
    <property type="entry name" value="EAL"/>
    <property type="match status" value="1"/>
</dbReference>
<dbReference type="CDD" id="cd00130">
    <property type="entry name" value="PAS"/>
    <property type="match status" value="1"/>
</dbReference>
<organism evidence="10 11">
    <name type="scientific">Anaerobacillus arseniciselenatis</name>
    <dbReference type="NCBI Taxonomy" id="85682"/>
    <lineage>
        <taxon>Bacteria</taxon>
        <taxon>Bacillati</taxon>
        <taxon>Bacillota</taxon>
        <taxon>Bacilli</taxon>
        <taxon>Bacillales</taxon>
        <taxon>Bacillaceae</taxon>
        <taxon>Anaerobacillus</taxon>
    </lineage>
</organism>
<evidence type="ECO:0000259" key="6">
    <source>
        <dbReference type="PROSITE" id="PS50113"/>
    </source>
</evidence>
<evidence type="ECO:0000256" key="1">
    <source>
        <dbReference type="ARBA" id="ARBA00004236"/>
    </source>
</evidence>
<dbReference type="InterPro" id="IPR052155">
    <property type="entry name" value="Biofilm_reg_signaling"/>
</dbReference>
<name>A0A1S2L7S8_9BACI</name>
<comment type="caution">
    <text evidence="10">The sequence shown here is derived from an EMBL/GenBank/DDBJ whole genome shotgun (WGS) entry which is preliminary data.</text>
</comment>
<feature type="transmembrane region" description="Helical" evidence="4">
    <location>
        <begin position="25"/>
        <end position="47"/>
    </location>
</feature>
<keyword evidence="2" id="KW-1003">Cell membrane</keyword>
<dbReference type="Gene3D" id="6.10.340.10">
    <property type="match status" value="1"/>
</dbReference>
<dbReference type="InterPro" id="IPR029787">
    <property type="entry name" value="Nucleotide_cyclase"/>
</dbReference>
<dbReference type="SUPFAM" id="SSF55785">
    <property type="entry name" value="PYP-like sensor domain (PAS domain)"/>
    <property type="match status" value="1"/>
</dbReference>
<feature type="domain" description="PAC" evidence="6">
    <location>
        <begin position="218"/>
        <end position="272"/>
    </location>
</feature>
<dbReference type="NCBIfam" id="TIGR00229">
    <property type="entry name" value="sensory_box"/>
    <property type="match status" value="1"/>
</dbReference>
<keyword evidence="3 4" id="KW-0472">Membrane</keyword>
<proteinExistence type="predicted"/>
<dbReference type="GO" id="GO:0005886">
    <property type="term" value="C:plasma membrane"/>
    <property type="evidence" value="ECO:0007669"/>
    <property type="project" value="UniProtKB-SubCell"/>
</dbReference>
<dbReference type="InterPro" id="IPR000014">
    <property type="entry name" value="PAS"/>
</dbReference>
<dbReference type="Proteomes" id="UP000180098">
    <property type="component" value="Unassembled WGS sequence"/>
</dbReference>
<comment type="subcellular location">
    <subcellularLocation>
        <location evidence="1">Cell membrane</location>
    </subcellularLocation>
</comment>
<evidence type="ECO:0000256" key="4">
    <source>
        <dbReference type="SAM" id="Phobius"/>
    </source>
</evidence>
<dbReference type="PROSITE" id="PS50112">
    <property type="entry name" value="PAS"/>
    <property type="match status" value="1"/>
</dbReference>
<protein>
    <recommendedName>
        <fullName evidence="12">GGDEF domain-containing protein</fullName>
    </recommendedName>
</protein>
<evidence type="ECO:0000313" key="10">
    <source>
        <dbReference type="EMBL" id="OIJ08532.1"/>
    </source>
</evidence>
<dbReference type="Gene3D" id="3.30.70.270">
    <property type="match status" value="1"/>
</dbReference>
<dbReference type="PROSITE" id="PS50885">
    <property type="entry name" value="HAMP"/>
    <property type="match status" value="1"/>
</dbReference>
<evidence type="ECO:0000313" key="11">
    <source>
        <dbReference type="Proteomes" id="UP000180098"/>
    </source>
</evidence>
<dbReference type="SUPFAM" id="SSF141868">
    <property type="entry name" value="EAL domain-like"/>
    <property type="match status" value="1"/>
</dbReference>
<dbReference type="InterPro" id="IPR003660">
    <property type="entry name" value="HAMP_dom"/>
</dbReference>
<dbReference type="CDD" id="cd06225">
    <property type="entry name" value="HAMP"/>
    <property type="match status" value="1"/>
</dbReference>
<evidence type="ECO:0008006" key="12">
    <source>
        <dbReference type="Google" id="ProtNLM"/>
    </source>
</evidence>
<evidence type="ECO:0000259" key="9">
    <source>
        <dbReference type="PROSITE" id="PS50887"/>
    </source>
</evidence>
<feature type="domain" description="HAMP" evidence="8">
    <location>
        <begin position="77"/>
        <end position="129"/>
    </location>
</feature>
<evidence type="ECO:0000259" key="8">
    <source>
        <dbReference type="PROSITE" id="PS50885"/>
    </source>
</evidence>
<feature type="domain" description="GGDEF" evidence="9">
    <location>
        <begin position="301"/>
        <end position="435"/>
    </location>
</feature>
<feature type="domain" description="PAS" evidence="5">
    <location>
        <begin position="144"/>
        <end position="217"/>
    </location>
</feature>
<dbReference type="Pfam" id="PF13426">
    <property type="entry name" value="PAS_9"/>
    <property type="match status" value="1"/>
</dbReference>
<evidence type="ECO:0000259" key="5">
    <source>
        <dbReference type="PROSITE" id="PS50112"/>
    </source>
</evidence>
<dbReference type="InterPro" id="IPR001610">
    <property type="entry name" value="PAC"/>
</dbReference>
<dbReference type="PANTHER" id="PTHR44757">
    <property type="entry name" value="DIGUANYLATE CYCLASE DGCP"/>
    <property type="match status" value="1"/>
</dbReference>